<evidence type="ECO:0000256" key="11">
    <source>
        <dbReference type="PIRSR" id="PIRSR600823-4"/>
    </source>
</evidence>
<evidence type="ECO:0000256" key="4">
    <source>
        <dbReference type="ARBA" id="ARBA00022559"/>
    </source>
</evidence>
<feature type="binding site" evidence="10">
    <location>
        <position position="57"/>
    </location>
    <ligand>
        <name>Ca(2+)</name>
        <dbReference type="ChEBI" id="CHEBI:29108"/>
        <label>1</label>
    </ligand>
</feature>
<dbReference type="PRINTS" id="PR00461">
    <property type="entry name" value="PLPEROXIDASE"/>
</dbReference>
<dbReference type="EC" id="1.11.1.7" evidence="3"/>
<evidence type="ECO:0000256" key="9">
    <source>
        <dbReference type="PIRSR" id="PIRSR600823-1"/>
    </source>
</evidence>
<dbReference type="PROSITE" id="PS50873">
    <property type="entry name" value="PEROXIDASE_4"/>
    <property type="match status" value="1"/>
</dbReference>
<proteinExistence type="inferred from homology"/>
<dbReference type="Gene3D" id="1.10.520.10">
    <property type="match status" value="2"/>
</dbReference>
<comment type="cofactor">
    <cofactor evidence="2">
        <name>heme b</name>
        <dbReference type="ChEBI" id="CHEBI:60344"/>
    </cofactor>
</comment>
<evidence type="ECO:0000256" key="5">
    <source>
        <dbReference type="ARBA" id="ARBA00022617"/>
    </source>
</evidence>
<evidence type="ECO:0000256" key="6">
    <source>
        <dbReference type="ARBA" id="ARBA00022723"/>
    </source>
</evidence>
<dbReference type="Proteomes" id="UP000834106">
    <property type="component" value="Chromosome 23"/>
</dbReference>
<keyword evidence="4" id="KW-0575">Peroxidase</keyword>
<dbReference type="PRINTS" id="PR00458">
    <property type="entry name" value="PEROXIDASE"/>
</dbReference>
<sequence>MASLTFYQFTLIQGQLKVGFHFLTCPIAETIVNSVVKEAIQSKPAFPLVLLRLNFHDCFVEGCDGSILIEKDPDPEKRANGHQRVDGFDHIQEAKDHLEAQCPGVVSCADIVTLAARDTIALGGGTVYEVETGRRDGRISNEKELVLLSAGRDDSDPKIKHAFLPVLKNQCPKNGNASDRILPDQVSIDKFDNQSLRNIKNGMVVLASDARLYDGNITKKIMESYAVSTGHNRAAALSFVKDFSTAMVKMGRIGVKIGTNGEIRANSFN</sequence>
<comment type="similarity">
    <text evidence="13">Belongs to the peroxidase family.</text>
</comment>
<dbReference type="GO" id="GO:0006979">
    <property type="term" value="P:response to oxidative stress"/>
    <property type="evidence" value="ECO:0007669"/>
    <property type="project" value="InterPro"/>
</dbReference>
<evidence type="ECO:0000256" key="13">
    <source>
        <dbReference type="RuleBase" id="RU004241"/>
    </source>
</evidence>
<keyword evidence="16" id="KW-1185">Reference proteome</keyword>
<feature type="binding site" evidence="10">
    <location>
        <position position="64"/>
    </location>
    <ligand>
        <name>Ca(2+)</name>
        <dbReference type="ChEBI" id="CHEBI:29108"/>
        <label>1</label>
    </ligand>
</feature>
<evidence type="ECO:0000256" key="12">
    <source>
        <dbReference type="PIRSR" id="PIRSR600823-5"/>
    </source>
</evidence>
<comment type="cofactor">
    <cofactor evidence="10">
        <name>Ca(2+)</name>
        <dbReference type="ChEBI" id="CHEBI:29108"/>
    </cofactor>
    <text evidence="10">Binds 2 calcium ions per subunit.</text>
</comment>
<evidence type="ECO:0000313" key="15">
    <source>
        <dbReference type="EMBL" id="CAI9787062.1"/>
    </source>
</evidence>
<keyword evidence="6 10" id="KW-0479">Metal-binding</keyword>
<feature type="binding site" evidence="10">
    <location>
        <position position="184"/>
    </location>
    <ligand>
        <name>Ca(2+)</name>
        <dbReference type="ChEBI" id="CHEBI:29108"/>
        <label>2</label>
    </ligand>
</feature>
<dbReference type="AlphaFoldDB" id="A0AAD2ECR0"/>
<evidence type="ECO:0000259" key="14">
    <source>
        <dbReference type="PROSITE" id="PS50873"/>
    </source>
</evidence>
<keyword evidence="10" id="KW-0106">Calcium</keyword>
<reference evidence="15" key="1">
    <citation type="submission" date="2023-05" db="EMBL/GenBank/DDBJ databases">
        <authorList>
            <person name="Huff M."/>
        </authorList>
    </citation>
    <scope>NUCLEOTIDE SEQUENCE</scope>
</reference>
<dbReference type="EMBL" id="OU503058">
    <property type="protein sequence ID" value="CAI9787062.1"/>
    <property type="molecule type" value="Genomic_DNA"/>
</dbReference>
<name>A0AAD2ECR0_9LAMI</name>
<evidence type="ECO:0000256" key="3">
    <source>
        <dbReference type="ARBA" id="ARBA00012313"/>
    </source>
</evidence>
<dbReference type="InterPro" id="IPR000823">
    <property type="entry name" value="Peroxidase_pln"/>
</dbReference>
<dbReference type="Pfam" id="PF00141">
    <property type="entry name" value="peroxidase"/>
    <property type="match status" value="2"/>
</dbReference>
<dbReference type="GO" id="GO:0020037">
    <property type="term" value="F:heme binding"/>
    <property type="evidence" value="ECO:0007669"/>
    <property type="project" value="InterPro"/>
</dbReference>
<protein>
    <recommendedName>
        <fullName evidence="3">peroxidase</fullName>
        <ecNumber evidence="3">1.11.1.7</ecNumber>
    </recommendedName>
</protein>
<keyword evidence="12" id="KW-1015">Disulfide bond</keyword>
<dbReference type="PANTHER" id="PTHR31235">
    <property type="entry name" value="PEROXIDASE 25-RELATED"/>
    <property type="match status" value="1"/>
</dbReference>
<feature type="site" description="Transition state stabilizer" evidence="11">
    <location>
        <position position="52"/>
    </location>
</feature>
<feature type="binding site" evidence="10">
    <location>
        <position position="62"/>
    </location>
    <ligand>
        <name>Ca(2+)</name>
        <dbReference type="ChEBI" id="CHEBI:29108"/>
        <label>1</label>
    </ligand>
</feature>
<evidence type="ECO:0000256" key="10">
    <source>
        <dbReference type="PIRSR" id="PIRSR600823-3"/>
    </source>
</evidence>
<evidence type="ECO:0000256" key="1">
    <source>
        <dbReference type="ARBA" id="ARBA00000189"/>
    </source>
</evidence>
<comment type="catalytic activity">
    <reaction evidence="1">
        <text>2 a phenolic donor + H2O2 = 2 a phenolic radical donor + 2 H2O</text>
        <dbReference type="Rhea" id="RHEA:56136"/>
        <dbReference type="ChEBI" id="CHEBI:15377"/>
        <dbReference type="ChEBI" id="CHEBI:16240"/>
        <dbReference type="ChEBI" id="CHEBI:139520"/>
        <dbReference type="ChEBI" id="CHEBI:139521"/>
        <dbReference type="EC" id="1.11.1.7"/>
    </reaction>
</comment>
<feature type="binding site" evidence="10">
    <location>
        <position position="60"/>
    </location>
    <ligand>
        <name>Ca(2+)</name>
        <dbReference type="ChEBI" id="CHEBI:29108"/>
        <label>1</label>
    </ligand>
</feature>
<feature type="binding site" evidence="10">
    <location>
        <position position="192"/>
    </location>
    <ligand>
        <name>Ca(2+)</name>
        <dbReference type="ChEBI" id="CHEBI:29108"/>
        <label>2</label>
    </ligand>
</feature>
<evidence type="ECO:0000256" key="2">
    <source>
        <dbReference type="ARBA" id="ARBA00001970"/>
    </source>
</evidence>
<dbReference type="GO" id="GO:0140825">
    <property type="term" value="F:lactoperoxidase activity"/>
    <property type="evidence" value="ECO:0007669"/>
    <property type="project" value="UniProtKB-EC"/>
</dbReference>
<evidence type="ECO:0000313" key="16">
    <source>
        <dbReference type="Proteomes" id="UP000834106"/>
    </source>
</evidence>
<feature type="binding site" evidence="10">
    <location>
        <position position="66"/>
    </location>
    <ligand>
        <name>Ca(2+)</name>
        <dbReference type="ChEBI" id="CHEBI:29108"/>
        <label>1</label>
    </ligand>
</feature>
<feature type="disulfide bond" evidence="12">
    <location>
        <begin position="25"/>
        <end position="102"/>
    </location>
</feature>
<dbReference type="SUPFAM" id="SSF48113">
    <property type="entry name" value="Heme-dependent peroxidases"/>
    <property type="match status" value="1"/>
</dbReference>
<keyword evidence="5" id="KW-0349">Heme</keyword>
<evidence type="ECO:0000256" key="7">
    <source>
        <dbReference type="ARBA" id="ARBA00023002"/>
    </source>
</evidence>
<keyword evidence="8" id="KW-0408">Iron</keyword>
<feature type="active site" description="Proton acceptor" evidence="9">
    <location>
        <position position="56"/>
    </location>
</feature>
<organism evidence="15 16">
    <name type="scientific">Fraxinus pennsylvanica</name>
    <dbReference type="NCBI Taxonomy" id="56036"/>
    <lineage>
        <taxon>Eukaryota</taxon>
        <taxon>Viridiplantae</taxon>
        <taxon>Streptophyta</taxon>
        <taxon>Embryophyta</taxon>
        <taxon>Tracheophyta</taxon>
        <taxon>Spermatophyta</taxon>
        <taxon>Magnoliopsida</taxon>
        <taxon>eudicotyledons</taxon>
        <taxon>Gunneridae</taxon>
        <taxon>Pentapetalae</taxon>
        <taxon>asterids</taxon>
        <taxon>lamiids</taxon>
        <taxon>Lamiales</taxon>
        <taxon>Oleaceae</taxon>
        <taxon>Oleeae</taxon>
        <taxon>Fraxinus</taxon>
    </lineage>
</organism>
<feature type="disulfide bond" evidence="12">
    <location>
        <begin position="58"/>
        <end position="63"/>
    </location>
</feature>
<evidence type="ECO:0000256" key="8">
    <source>
        <dbReference type="ARBA" id="ARBA00023004"/>
    </source>
</evidence>
<dbReference type="InterPro" id="IPR010255">
    <property type="entry name" value="Haem_peroxidase_sf"/>
</dbReference>
<feature type="binding site" evidence="10">
    <location>
        <position position="76"/>
    </location>
    <ligand>
        <name>Ca(2+)</name>
        <dbReference type="ChEBI" id="CHEBI:29108"/>
        <label>1</label>
    </ligand>
</feature>
<keyword evidence="7" id="KW-0560">Oxidoreductase</keyword>
<gene>
    <name evidence="15" type="ORF">FPE_LOCUS34492</name>
</gene>
<dbReference type="Gene3D" id="1.10.420.10">
    <property type="entry name" value="Peroxidase, domain 2"/>
    <property type="match status" value="1"/>
</dbReference>
<dbReference type="GO" id="GO:0046872">
    <property type="term" value="F:metal ion binding"/>
    <property type="evidence" value="ECO:0007669"/>
    <property type="project" value="UniProtKB-KW"/>
</dbReference>
<dbReference type="InterPro" id="IPR002016">
    <property type="entry name" value="Haem_peroxidase"/>
</dbReference>
<feature type="domain" description="Plant heme peroxidase family profile" evidence="14">
    <location>
        <begin position="15"/>
        <end position="269"/>
    </location>
</feature>
<accession>A0AAD2ECR0</accession>